<reference evidence="8" key="1">
    <citation type="journal article" date="2019" name="Int. J. Syst. Evol. Microbiol.">
        <title>The Global Catalogue of Microorganisms (GCM) 10K type strain sequencing project: providing services to taxonomists for standard genome sequencing and annotation.</title>
        <authorList>
            <consortium name="The Broad Institute Genomics Platform"/>
            <consortium name="The Broad Institute Genome Sequencing Center for Infectious Disease"/>
            <person name="Wu L."/>
            <person name="Ma J."/>
        </authorList>
    </citation>
    <scope>NUCLEOTIDE SEQUENCE [LARGE SCALE GENOMIC DNA]</scope>
    <source>
        <strain evidence="8">CGMCC 1.10759</strain>
    </source>
</reference>
<dbReference type="InterPro" id="IPR014284">
    <property type="entry name" value="RNA_pol_sigma-70_dom"/>
</dbReference>
<protein>
    <submittedName>
        <fullName evidence="7">RNA polymerase sigma factor</fullName>
    </submittedName>
</protein>
<dbReference type="Proteomes" id="UP001595904">
    <property type="component" value="Unassembled WGS sequence"/>
</dbReference>
<dbReference type="PANTHER" id="PTHR43133:SF63">
    <property type="entry name" value="RNA POLYMERASE SIGMA FACTOR FECI-RELATED"/>
    <property type="match status" value="1"/>
</dbReference>
<dbReference type="NCBIfam" id="TIGR02937">
    <property type="entry name" value="sigma70-ECF"/>
    <property type="match status" value="1"/>
</dbReference>
<organism evidence="7 8">
    <name type="scientific">Steroidobacter flavus</name>
    <dbReference type="NCBI Taxonomy" id="1842136"/>
    <lineage>
        <taxon>Bacteria</taxon>
        <taxon>Pseudomonadati</taxon>
        <taxon>Pseudomonadota</taxon>
        <taxon>Gammaproteobacteria</taxon>
        <taxon>Steroidobacterales</taxon>
        <taxon>Steroidobacteraceae</taxon>
        <taxon>Steroidobacter</taxon>
    </lineage>
</organism>
<dbReference type="SUPFAM" id="SSF88659">
    <property type="entry name" value="Sigma3 and sigma4 domains of RNA polymerase sigma factors"/>
    <property type="match status" value="1"/>
</dbReference>
<comment type="caution">
    <text evidence="7">The sequence shown here is derived from an EMBL/GenBank/DDBJ whole genome shotgun (WGS) entry which is preliminary data.</text>
</comment>
<evidence type="ECO:0000259" key="6">
    <source>
        <dbReference type="Pfam" id="PF08281"/>
    </source>
</evidence>
<evidence type="ECO:0000259" key="5">
    <source>
        <dbReference type="Pfam" id="PF04542"/>
    </source>
</evidence>
<dbReference type="Gene3D" id="1.10.10.10">
    <property type="entry name" value="Winged helix-like DNA-binding domain superfamily/Winged helix DNA-binding domain"/>
    <property type="match status" value="1"/>
</dbReference>
<dbReference type="InterPro" id="IPR013249">
    <property type="entry name" value="RNA_pol_sigma70_r4_t2"/>
</dbReference>
<dbReference type="InterPro" id="IPR036388">
    <property type="entry name" value="WH-like_DNA-bd_sf"/>
</dbReference>
<sequence length="179" mass="20163">MSASETNQFAQDVLAASEPTTLVSHRSQLVGFLRRKLGCAANAEDVAQEALERALRASREQPIKYPRAFLFRIAANLLVNHALATKRRRATLERAKELLCADLEQQTPEQELAERQQVARMKCLVSELPEQTRRILYMSRCEGISQSQIALQLGISKTAVEKHMRRAMARLAPLRQDAP</sequence>
<dbReference type="InterPro" id="IPR039425">
    <property type="entry name" value="RNA_pol_sigma-70-like"/>
</dbReference>
<keyword evidence="3" id="KW-0731">Sigma factor</keyword>
<dbReference type="InterPro" id="IPR013324">
    <property type="entry name" value="RNA_pol_sigma_r3/r4-like"/>
</dbReference>
<evidence type="ECO:0000256" key="2">
    <source>
        <dbReference type="ARBA" id="ARBA00023015"/>
    </source>
</evidence>
<evidence type="ECO:0000313" key="7">
    <source>
        <dbReference type="EMBL" id="MFC4309068.1"/>
    </source>
</evidence>
<dbReference type="EMBL" id="JBHSDU010000003">
    <property type="protein sequence ID" value="MFC4309068.1"/>
    <property type="molecule type" value="Genomic_DNA"/>
</dbReference>
<keyword evidence="2" id="KW-0805">Transcription regulation</keyword>
<dbReference type="RefSeq" id="WP_380596132.1">
    <property type="nucleotide sequence ID" value="NZ_JBHSDU010000003.1"/>
</dbReference>
<comment type="similarity">
    <text evidence="1">Belongs to the sigma-70 factor family. ECF subfamily.</text>
</comment>
<dbReference type="PANTHER" id="PTHR43133">
    <property type="entry name" value="RNA POLYMERASE ECF-TYPE SIGMA FACTO"/>
    <property type="match status" value="1"/>
</dbReference>
<keyword evidence="8" id="KW-1185">Reference proteome</keyword>
<feature type="domain" description="RNA polymerase sigma factor 70 region 4 type 2" evidence="6">
    <location>
        <begin position="121"/>
        <end position="171"/>
    </location>
</feature>
<proteinExistence type="inferred from homology"/>
<dbReference type="Pfam" id="PF04542">
    <property type="entry name" value="Sigma70_r2"/>
    <property type="match status" value="1"/>
</dbReference>
<evidence type="ECO:0000256" key="4">
    <source>
        <dbReference type="ARBA" id="ARBA00023163"/>
    </source>
</evidence>
<feature type="domain" description="RNA polymerase sigma-70 region 2" evidence="5">
    <location>
        <begin position="24"/>
        <end position="87"/>
    </location>
</feature>
<dbReference type="InterPro" id="IPR013325">
    <property type="entry name" value="RNA_pol_sigma_r2"/>
</dbReference>
<name>A0ABV8SR70_9GAMM</name>
<evidence type="ECO:0000256" key="1">
    <source>
        <dbReference type="ARBA" id="ARBA00010641"/>
    </source>
</evidence>
<dbReference type="Gene3D" id="1.10.1740.10">
    <property type="match status" value="1"/>
</dbReference>
<dbReference type="Pfam" id="PF08281">
    <property type="entry name" value="Sigma70_r4_2"/>
    <property type="match status" value="1"/>
</dbReference>
<keyword evidence="4" id="KW-0804">Transcription</keyword>
<evidence type="ECO:0000313" key="8">
    <source>
        <dbReference type="Proteomes" id="UP001595904"/>
    </source>
</evidence>
<evidence type="ECO:0000256" key="3">
    <source>
        <dbReference type="ARBA" id="ARBA00023082"/>
    </source>
</evidence>
<dbReference type="SUPFAM" id="SSF88946">
    <property type="entry name" value="Sigma2 domain of RNA polymerase sigma factors"/>
    <property type="match status" value="1"/>
</dbReference>
<accession>A0ABV8SR70</accession>
<dbReference type="InterPro" id="IPR007627">
    <property type="entry name" value="RNA_pol_sigma70_r2"/>
</dbReference>
<gene>
    <name evidence="7" type="ORF">ACFPN2_08250</name>
</gene>